<gene>
    <name evidence="3" type="ORF">IZO911_LOCUS26186</name>
</gene>
<feature type="domain" description="SGNH hydrolase-type esterase" evidence="2">
    <location>
        <begin position="27"/>
        <end position="271"/>
    </location>
</feature>
<dbReference type="Pfam" id="PF13472">
    <property type="entry name" value="Lipase_GDSL_2"/>
    <property type="match status" value="1"/>
</dbReference>
<keyword evidence="1" id="KW-0732">Signal</keyword>
<feature type="signal peptide" evidence="1">
    <location>
        <begin position="1"/>
        <end position="19"/>
    </location>
</feature>
<organism evidence="3 4">
    <name type="scientific">Adineta steineri</name>
    <dbReference type="NCBI Taxonomy" id="433720"/>
    <lineage>
        <taxon>Eukaryota</taxon>
        <taxon>Metazoa</taxon>
        <taxon>Spiralia</taxon>
        <taxon>Gnathifera</taxon>
        <taxon>Rotifera</taxon>
        <taxon>Eurotatoria</taxon>
        <taxon>Bdelloidea</taxon>
        <taxon>Adinetida</taxon>
        <taxon>Adinetidae</taxon>
        <taxon>Adineta</taxon>
    </lineage>
</organism>
<evidence type="ECO:0000313" key="4">
    <source>
        <dbReference type="Proteomes" id="UP000663860"/>
    </source>
</evidence>
<dbReference type="AlphaFoldDB" id="A0A814TD67"/>
<dbReference type="SUPFAM" id="SSF52266">
    <property type="entry name" value="SGNH hydrolase"/>
    <property type="match status" value="1"/>
</dbReference>
<dbReference type="Gene3D" id="3.40.50.1110">
    <property type="entry name" value="SGNH hydrolase"/>
    <property type="match status" value="2"/>
</dbReference>
<feature type="chain" id="PRO_5032990269" description="SGNH hydrolase-type esterase domain-containing protein" evidence="1">
    <location>
        <begin position="20"/>
        <end position="285"/>
    </location>
</feature>
<name>A0A814TD67_9BILA</name>
<sequence length="285" mass="30147">MLASFFVLLSLSLIIGSYEQNVNSIVAIGDSFTGAGSGGGVTKSYPIVAGNILRWPAVNYAKGGAVMKDIPGQLVKAASALATATHVVFTIGGNDLGVANSLLQVILANNITGVTQKAKSLKPQLVSTYNRIKAAVRPQTKIYAVAYVDFISVGNKIPNEASCHKIMDILTDTIKEATQEAAAVRPQTKIYAVAYVDFISVGNKIPNEASCHKIMDILTDTIKEATQEAGIAFIESVKTAFVGHEMFSSEPFVDSLFASTNAAHPNSKGYAKIGELVAAHLLLDQ</sequence>
<evidence type="ECO:0000256" key="1">
    <source>
        <dbReference type="SAM" id="SignalP"/>
    </source>
</evidence>
<evidence type="ECO:0000313" key="3">
    <source>
        <dbReference type="EMBL" id="CAF1158502.1"/>
    </source>
</evidence>
<proteinExistence type="predicted"/>
<evidence type="ECO:0000259" key="2">
    <source>
        <dbReference type="Pfam" id="PF13472"/>
    </source>
</evidence>
<protein>
    <recommendedName>
        <fullName evidence="2">SGNH hydrolase-type esterase domain-containing protein</fullName>
    </recommendedName>
</protein>
<dbReference type="EMBL" id="CAJNOE010000338">
    <property type="protein sequence ID" value="CAF1158502.1"/>
    <property type="molecule type" value="Genomic_DNA"/>
</dbReference>
<dbReference type="InterPro" id="IPR013830">
    <property type="entry name" value="SGNH_hydro"/>
</dbReference>
<reference evidence="3" key="1">
    <citation type="submission" date="2021-02" db="EMBL/GenBank/DDBJ databases">
        <authorList>
            <person name="Nowell W R."/>
        </authorList>
    </citation>
    <scope>NUCLEOTIDE SEQUENCE</scope>
</reference>
<dbReference type="Proteomes" id="UP000663860">
    <property type="component" value="Unassembled WGS sequence"/>
</dbReference>
<dbReference type="InterPro" id="IPR036514">
    <property type="entry name" value="SGNH_hydro_sf"/>
</dbReference>
<comment type="caution">
    <text evidence="3">The sequence shown here is derived from an EMBL/GenBank/DDBJ whole genome shotgun (WGS) entry which is preliminary data.</text>
</comment>
<accession>A0A814TD67</accession>